<dbReference type="Proteomes" id="UP000006691">
    <property type="component" value="Chromosome"/>
</dbReference>
<name>F2FAD9_SOLSS</name>
<sequence length="96" mass="11214">MKISFKFILIFLVALNNAEQYLLNPPKEWVNTLSFNGLEELKEENISMYLIQKNGFWNKLINRMQWEITINSSEISTTVIIDAHTGKFIEWIGGFS</sequence>
<dbReference type="EMBL" id="AP012157">
    <property type="protein sequence ID" value="BAK16706.1"/>
    <property type="molecule type" value="Genomic_DNA"/>
</dbReference>
<accession>F2FAD9</accession>
<keyword evidence="2" id="KW-1185">Reference proteome</keyword>
<gene>
    <name evidence="1" type="ordered locus">SSIL_2283</name>
</gene>
<dbReference type="HOGENOM" id="CLU_2358205_0_0_9"/>
<reference evidence="2" key="1">
    <citation type="submission" date="2011-04" db="EMBL/GenBank/DDBJ databases">
        <title>Genome sequence of Solibacillus silvestris StLB046.</title>
        <authorList>
            <person name="Morohoshi T."/>
            <person name="Someya N."/>
            <person name="Ikeda T."/>
        </authorList>
    </citation>
    <scope>NUCLEOTIDE SEQUENCE [LARGE SCALE GENOMIC DNA]</scope>
    <source>
        <strain evidence="2">StLB046</strain>
    </source>
</reference>
<dbReference type="eggNOG" id="ENOG5033KHR">
    <property type="taxonomic scope" value="Bacteria"/>
</dbReference>
<dbReference type="RefSeq" id="WP_014823972.1">
    <property type="nucleotide sequence ID" value="NC_018065.1"/>
</dbReference>
<proteinExistence type="predicted"/>
<dbReference type="AlphaFoldDB" id="F2FAD9"/>
<dbReference type="STRING" id="1002809.SSIL_2283"/>
<evidence type="ECO:0000313" key="2">
    <source>
        <dbReference type="Proteomes" id="UP000006691"/>
    </source>
</evidence>
<organism evidence="1 2">
    <name type="scientific">Solibacillus silvestris (strain StLB046)</name>
    <name type="common">Bacillus silvestris</name>
    <dbReference type="NCBI Taxonomy" id="1002809"/>
    <lineage>
        <taxon>Bacteria</taxon>
        <taxon>Bacillati</taxon>
        <taxon>Bacillota</taxon>
        <taxon>Bacilli</taxon>
        <taxon>Bacillales</taxon>
        <taxon>Caryophanaceae</taxon>
        <taxon>Solibacillus</taxon>
    </lineage>
</organism>
<evidence type="ECO:0000313" key="1">
    <source>
        <dbReference type="EMBL" id="BAK16706.1"/>
    </source>
</evidence>
<dbReference type="KEGG" id="siv:SSIL_2283"/>
<reference evidence="1 2" key="2">
    <citation type="journal article" date="2012" name="J. Biosci. Bioeng.">
        <title>Complete genome sequence and characterization of the N-acylhomoserine lactone-degrading gene of the potato leaf-associated Solibacillus silvestris.</title>
        <authorList>
            <person name="Morohoshi T."/>
            <person name="Tominaga Y."/>
            <person name="Someya N."/>
            <person name="Ikeda T."/>
        </authorList>
    </citation>
    <scope>NUCLEOTIDE SEQUENCE [LARGE SCALE GENOMIC DNA]</scope>
    <source>
        <strain evidence="1 2">StLB046</strain>
    </source>
</reference>
<protein>
    <submittedName>
        <fullName evidence="1">Phosphotransferase system, fructose-specific IIC component</fullName>
    </submittedName>
</protein>